<keyword evidence="1" id="KW-0812">Transmembrane</keyword>
<dbReference type="GO" id="GO:0004175">
    <property type="term" value="F:endopeptidase activity"/>
    <property type="evidence" value="ECO:0007669"/>
    <property type="project" value="UniProtKB-ARBA"/>
</dbReference>
<dbReference type="OrthoDB" id="158986at2"/>
<gene>
    <name evidence="3" type="ORF">FRZ54_16910</name>
</gene>
<keyword evidence="1" id="KW-1133">Transmembrane helix</keyword>
<evidence type="ECO:0000256" key="1">
    <source>
        <dbReference type="SAM" id="Phobius"/>
    </source>
</evidence>
<feature type="transmembrane region" description="Helical" evidence="1">
    <location>
        <begin position="57"/>
        <end position="74"/>
    </location>
</feature>
<keyword evidence="3" id="KW-0378">Hydrolase</keyword>
<dbReference type="RefSeq" id="WP_147032769.1">
    <property type="nucleotide sequence ID" value="NZ_CP042436.1"/>
</dbReference>
<feature type="transmembrane region" description="Helical" evidence="1">
    <location>
        <begin position="119"/>
        <end position="140"/>
    </location>
</feature>
<keyword evidence="4" id="KW-1185">Reference proteome</keyword>
<feature type="transmembrane region" description="Helical" evidence="1">
    <location>
        <begin position="80"/>
        <end position="99"/>
    </location>
</feature>
<name>A0A5B8UZ00_9SPHI</name>
<dbReference type="InterPro" id="IPR003675">
    <property type="entry name" value="Rce1/LyrA-like_dom"/>
</dbReference>
<dbReference type="KEGG" id="mgin:FRZ54_16910"/>
<dbReference type="GO" id="GO:0008237">
    <property type="term" value="F:metallopeptidase activity"/>
    <property type="evidence" value="ECO:0007669"/>
    <property type="project" value="UniProtKB-KW"/>
</dbReference>
<dbReference type="GO" id="GO:0006508">
    <property type="term" value="P:proteolysis"/>
    <property type="evidence" value="ECO:0007669"/>
    <property type="project" value="UniProtKB-KW"/>
</dbReference>
<feature type="transmembrane region" description="Helical" evidence="1">
    <location>
        <begin position="198"/>
        <end position="224"/>
    </location>
</feature>
<dbReference type="GO" id="GO:0080120">
    <property type="term" value="P:CAAX-box protein maturation"/>
    <property type="evidence" value="ECO:0007669"/>
    <property type="project" value="UniProtKB-ARBA"/>
</dbReference>
<feature type="domain" description="CAAX prenyl protease 2/Lysostaphin resistance protein A-like" evidence="2">
    <location>
        <begin position="161"/>
        <end position="248"/>
    </location>
</feature>
<keyword evidence="3" id="KW-0482">Metalloprotease</keyword>
<keyword evidence="3" id="KW-0645">Protease</keyword>
<protein>
    <submittedName>
        <fullName evidence="3">CPBP family intramembrane metalloprotease</fullName>
    </submittedName>
</protein>
<reference evidence="3 4" key="1">
    <citation type="journal article" date="2017" name="Curr. Microbiol.">
        <title>Mucilaginibacter ginsenosidivorans sp. nov., Isolated from Soil of Ginseng Field.</title>
        <authorList>
            <person name="Kim M.M."/>
            <person name="Siddiqi M.Z."/>
            <person name="Im W.T."/>
        </authorList>
    </citation>
    <scope>NUCLEOTIDE SEQUENCE [LARGE SCALE GENOMIC DNA]</scope>
    <source>
        <strain evidence="3 4">Gsoil 3017</strain>
    </source>
</reference>
<organism evidence="3 4">
    <name type="scientific">Mucilaginibacter ginsenosidivorans</name>
    <dbReference type="NCBI Taxonomy" id="398053"/>
    <lineage>
        <taxon>Bacteria</taxon>
        <taxon>Pseudomonadati</taxon>
        <taxon>Bacteroidota</taxon>
        <taxon>Sphingobacteriia</taxon>
        <taxon>Sphingobacteriales</taxon>
        <taxon>Sphingobacteriaceae</taxon>
        <taxon>Mucilaginibacter</taxon>
    </lineage>
</organism>
<dbReference type="EMBL" id="CP042436">
    <property type="protein sequence ID" value="QEC64188.1"/>
    <property type="molecule type" value="Genomic_DNA"/>
</dbReference>
<feature type="transmembrane region" description="Helical" evidence="1">
    <location>
        <begin position="160"/>
        <end position="177"/>
    </location>
</feature>
<accession>A0A5B8UZ00</accession>
<dbReference type="AlphaFoldDB" id="A0A5B8UZ00"/>
<dbReference type="Proteomes" id="UP000321479">
    <property type="component" value="Chromosome"/>
</dbReference>
<sequence length="262" mass="30056">MADLTLINDADESQLPHCGNCDRPVYESSRFCSHCGHAIILSSESSTEEKWRAIKQAALFFAIHAVACCVFSFVDYFKTFTWSIVIDVFLAAVAVVFFFINWSKLKSVFLWHSFSVLKLLGYCAIAVGGSFVVNFVVRWLNRSLFSTDFSYYEFYASHKNSVVLAIFFVAVMPALFEELGYRGFLLGKLMLVTDTKQAIFISSFVFAIMHRSVISLFWLIPFALLLGHVRTKEKTLWYGVCMHFCFNFTAIMLEIIQWNHHL</sequence>
<dbReference type="Pfam" id="PF02517">
    <property type="entry name" value="Rce1-like"/>
    <property type="match status" value="1"/>
</dbReference>
<evidence type="ECO:0000259" key="2">
    <source>
        <dbReference type="Pfam" id="PF02517"/>
    </source>
</evidence>
<keyword evidence="1" id="KW-0472">Membrane</keyword>
<evidence type="ECO:0000313" key="3">
    <source>
        <dbReference type="EMBL" id="QEC64188.1"/>
    </source>
</evidence>
<feature type="transmembrane region" description="Helical" evidence="1">
    <location>
        <begin position="236"/>
        <end position="256"/>
    </location>
</feature>
<evidence type="ECO:0000313" key="4">
    <source>
        <dbReference type="Proteomes" id="UP000321479"/>
    </source>
</evidence>
<proteinExistence type="predicted"/>